<evidence type="ECO:0000313" key="3">
    <source>
        <dbReference type="Proteomes" id="UP001596512"/>
    </source>
</evidence>
<dbReference type="EMBL" id="JBHTEY010000004">
    <property type="protein sequence ID" value="MFC7615971.1"/>
    <property type="molecule type" value="Genomic_DNA"/>
</dbReference>
<name>A0ABW2TRH7_9PSEU</name>
<comment type="caution">
    <text evidence="2">The sequence shown here is derived from an EMBL/GenBank/DDBJ whole genome shotgun (WGS) entry which is preliminary data.</text>
</comment>
<sequence length="83" mass="8513">MSTPAARSPPPSRYAVAPRASKAAPTTLSRTTRTPPAAYAATVAALSSTQYPRSSARPPARTAVAVRTRAPGGRAAAWSAHMP</sequence>
<feature type="region of interest" description="Disordered" evidence="1">
    <location>
        <begin position="1"/>
        <end position="83"/>
    </location>
</feature>
<accession>A0ABW2TRH7</accession>
<dbReference type="Proteomes" id="UP001596512">
    <property type="component" value="Unassembled WGS sequence"/>
</dbReference>
<evidence type="ECO:0000313" key="2">
    <source>
        <dbReference type="EMBL" id="MFC7615971.1"/>
    </source>
</evidence>
<reference evidence="3" key="1">
    <citation type="journal article" date="2019" name="Int. J. Syst. Evol. Microbiol.">
        <title>The Global Catalogue of Microorganisms (GCM) 10K type strain sequencing project: providing services to taxonomists for standard genome sequencing and annotation.</title>
        <authorList>
            <consortium name="The Broad Institute Genomics Platform"/>
            <consortium name="The Broad Institute Genome Sequencing Center for Infectious Disease"/>
            <person name="Wu L."/>
            <person name="Ma J."/>
        </authorList>
    </citation>
    <scope>NUCLEOTIDE SEQUENCE [LARGE SCALE GENOMIC DNA]</scope>
    <source>
        <strain evidence="3">JCM 17695</strain>
    </source>
</reference>
<gene>
    <name evidence="2" type="ORF">ACFQV2_23275</name>
</gene>
<keyword evidence="3" id="KW-1185">Reference proteome</keyword>
<evidence type="ECO:0000256" key="1">
    <source>
        <dbReference type="SAM" id="MobiDB-lite"/>
    </source>
</evidence>
<protein>
    <submittedName>
        <fullName evidence="2">Uncharacterized protein</fullName>
    </submittedName>
</protein>
<feature type="compositionally biased region" description="Low complexity" evidence="1">
    <location>
        <begin position="52"/>
        <end position="71"/>
    </location>
</feature>
<feature type="compositionally biased region" description="Low complexity" evidence="1">
    <location>
        <begin position="13"/>
        <end position="45"/>
    </location>
</feature>
<organism evidence="2 3">
    <name type="scientific">Actinokineospora soli</name>
    <dbReference type="NCBI Taxonomy" id="1048753"/>
    <lineage>
        <taxon>Bacteria</taxon>
        <taxon>Bacillati</taxon>
        <taxon>Actinomycetota</taxon>
        <taxon>Actinomycetes</taxon>
        <taxon>Pseudonocardiales</taxon>
        <taxon>Pseudonocardiaceae</taxon>
        <taxon>Actinokineospora</taxon>
    </lineage>
</organism>
<proteinExistence type="predicted"/>